<dbReference type="EMBL" id="JAULSN010000001">
    <property type="protein sequence ID" value="KAK3383908.1"/>
    <property type="molecule type" value="Genomic_DNA"/>
</dbReference>
<keyword evidence="1" id="KW-0812">Transmembrane</keyword>
<evidence type="ECO:0000313" key="3">
    <source>
        <dbReference type="Proteomes" id="UP001287356"/>
    </source>
</evidence>
<evidence type="ECO:0000313" key="2">
    <source>
        <dbReference type="EMBL" id="KAK3383908.1"/>
    </source>
</evidence>
<dbReference type="Proteomes" id="UP001287356">
    <property type="component" value="Unassembled WGS sequence"/>
</dbReference>
<dbReference type="AlphaFoldDB" id="A0AAE0NLT6"/>
<sequence length="81" mass="8672">MNGAALQQVPPSFFHNLSPIGCVGVSFFSFFFSFLITWCEASRDIPFSVLTGCLLSLGVGEFTGTQKLLRCCCIPALSSSA</sequence>
<proteinExistence type="predicted"/>
<reference evidence="2" key="2">
    <citation type="submission" date="2023-06" db="EMBL/GenBank/DDBJ databases">
        <authorList>
            <consortium name="Lawrence Berkeley National Laboratory"/>
            <person name="Haridas S."/>
            <person name="Hensen N."/>
            <person name="Bonometti L."/>
            <person name="Westerberg I."/>
            <person name="Brannstrom I.O."/>
            <person name="Guillou S."/>
            <person name="Cros-Aarteil S."/>
            <person name="Calhoun S."/>
            <person name="Kuo A."/>
            <person name="Mondo S."/>
            <person name="Pangilinan J."/>
            <person name="Riley R."/>
            <person name="Labutti K."/>
            <person name="Andreopoulos B."/>
            <person name="Lipzen A."/>
            <person name="Chen C."/>
            <person name="Yanf M."/>
            <person name="Daum C."/>
            <person name="Ng V."/>
            <person name="Clum A."/>
            <person name="Steindorff A."/>
            <person name="Ohm R."/>
            <person name="Martin F."/>
            <person name="Silar P."/>
            <person name="Natvig D."/>
            <person name="Lalanne C."/>
            <person name="Gautier V."/>
            <person name="Ament-Velasquez S.L."/>
            <person name="Kruys A."/>
            <person name="Hutchinson M.I."/>
            <person name="Powell A.J."/>
            <person name="Barry K."/>
            <person name="Miller A.N."/>
            <person name="Grigoriev I.V."/>
            <person name="Debuchy R."/>
            <person name="Gladieux P."/>
            <person name="Thoren M.H."/>
            <person name="Johannesson H."/>
        </authorList>
    </citation>
    <scope>NUCLEOTIDE SEQUENCE</scope>
    <source>
        <strain evidence="2">CBS 958.72</strain>
    </source>
</reference>
<keyword evidence="3" id="KW-1185">Reference proteome</keyword>
<feature type="transmembrane region" description="Helical" evidence="1">
    <location>
        <begin position="17"/>
        <end position="38"/>
    </location>
</feature>
<organism evidence="2 3">
    <name type="scientific">Lasiosphaeria ovina</name>
    <dbReference type="NCBI Taxonomy" id="92902"/>
    <lineage>
        <taxon>Eukaryota</taxon>
        <taxon>Fungi</taxon>
        <taxon>Dikarya</taxon>
        <taxon>Ascomycota</taxon>
        <taxon>Pezizomycotina</taxon>
        <taxon>Sordariomycetes</taxon>
        <taxon>Sordariomycetidae</taxon>
        <taxon>Sordariales</taxon>
        <taxon>Lasiosphaeriaceae</taxon>
        <taxon>Lasiosphaeria</taxon>
    </lineage>
</organism>
<evidence type="ECO:0000256" key="1">
    <source>
        <dbReference type="SAM" id="Phobius"/>
    </source>
</evidence>
<reference evidence="2" key="1">
    <citation type="journal article" date="2023" name="Mol. Phylogenet. Evol.">
        <title>Genome-scale phylogeny and comparative genomics of the fungal order Sordariales.</title>
        <authorList>
            <person name="Hensen N."/>
            <person name="Bonometti L."/>
            <person name="Westerberg I."/>
            <person name="Brannstrom I.O."/>
            <person name="Guillou S."/>
            <person name="Cros-Aarteil S."/>
            <person name="Calhoun S."/>
            <person name="Haridas S."/>
            <person name="Kuo A."/>
            <person name="Mondo S."/>
            <person name="Pangilinan J."/>
            <person name="Riley R."/>
            <person name="LaButti K."/>
            <person name="Andreopoulos B."/>
            <person name="Lipzen A."/>
            <person name="Chen C."/>
            <person name="Yan M."/>
            <person name="Daum C."/>
            <person name="Ng V."/>
            <person name="Clum A."/>
            <person name="Steindorff A."/>
            <person name="Ohm R.A."/>
            <person name="Martin F."/>
            <person name="Silar P."/>
            <person name="Natvig D.O."/>
            <person name="Lalanne C."/>
            <person name="Gautier V."/>
            <person name="Ament-Velasquez S.L."/>
            <person name="Kruys A."/>
            <person name="Hutchinson M.I."/>
            <person name="Powell A.J."/>
            <person name="Barry K."/>
            <person name="Miller A.N."/>
            <person name="Grigoriev I.V."/>
            <person name="Debuchy R."/>
            <person name="Gladieux P."/>
            <person name="Hiltunen Thoren M."/>
            <person name="Johannesson H."/>
        </authorList>
    </citation>
    <scope>NUCLEOTIDE SEQUENCE</scope>
    <source>
        <strain evidence="2">CBS 958.72</strain>
    </source>
</reference>
<protein>
    <submittedName>
        <fullName evidence="2">Uncharacterized protein</fullName>
    </submittedName>
</protein>
<keyword evidence="1" id="KW-0472">Membrane</keyword>
<accession>A0AAE0NLT6</accession>
<keyword evidence="1" id="KW-1133">Transmembrane helix</keyword>
<gene>
    <name evidence="2" type="ORF">B0T24DRAFT_606663</name>
</gene>
<comment type="caution">
    <text evidence="2">The sequence shown here is derived from an EMBL/GenBank/DDBJ whole genome shotgun (WGS) entry which is preliminary data.</text>
</comment>
<name>A0AAE0NLT6_9PEZI</name>